<evidence type="ECO:0008006" key="9">
    <source>
        <dbReference type="Google" id="ProtNLM"/>
    </source>
</evidence>
<evidence type="ECO:0000313" key="7">
    <source>
        <dbReference type="EMBL" id="NUZ07883.1"/>
    </source>
</evidence>
<dbReference type="Proteomes" id="UP000529637">
    <property type="component" value="Unassembled WGS sequence"/>
</dbReference>
<dbReference type="GO" id="GO:0050515">
    <property type="term" value="F:4-(cytidine 5'-diphospho)-2-C-methyl-D-erythritol kinase activity"/>
    <property type="evidence" value="ECO:0007669"/>
    <property type="project" value="TreeGrafter"/>
</dbReference>
<evidence type="ECO:0000256" key="2">
    <source>
        <dbReference type="ARBA" id="ARBA00022741"/>
    </source>
</evidence>
<dbReference type="PIRSF" id="PIRSF033887">
    <property type="entry name" value="PduX"/>
    <property type="match status" value="1"/>
</dbReference>
<dbReference type="Gene3D" id="3.30.230.10">
    <property type="match status" value="1"/>
</dbReference>
<dbReference type="InterPro" id="IPR012363">
    <property type="entry name" value="PduX"/>
</dbReference>
<proteinExistence type="predicted"/>
<keyword evidence="3" id="KW-0418">Kinase</keyword>
<keyword evidence="4" id="KW-0067">ATP-binding</keyword>
<keyword evidence="1" id="KW-0808">Transferase</keyword>
<protein>
    <recommendedName>
        <fullName evidence="9">GHMP kinase</fullName>
    </recommendedName>
</protein>
<evidence type="ECO:0000256" key="4">
    <source>
        <dbReference type="ARBA" id="ARBA00022840"/>
    </source>
</evidence>
<evidence type="ECO:0000256" key="3">
    <source>
        <dbReference type="ARBA" id="ARBA00022777"/>
    </source>
</evidence>
<dbReference type="AlphaFoldDB" id="A0A7Y6NRA2"/>
<dbReference type="InterPro" id="IPR013750">
    <property type="entry name" value="GHMP_kinase_C_dom"/>
</dbReference>
<gene>
    <name evidence="7" type="ORF">HQN59_19130</name>
</gene>
<accession>A0A7Y6NRA2</accession>
<feature type="domain" description="GHMP kinase N-terminal" evidence="5">
    <location>
        <begin position="70"/>
        <end position="136"/>
    </location>
</feature>
<dbReference type="InterPro" id="IPR014721">
    <property type="entry name" value="Ribsml_uS5_D2-typ_fold_subgr"/>
</dbReference>
<keyword evidence="8" id="KW-1185">Reference proteome</keyword>
<dbReference type="RefSeq" id="WP_176070712.1">
    <property type="nucleotide sequence ID" value="NZ_JABWMJ010000009.1"/>
</dbReference>
<dbReference type="InterPro" id="IPR006204">
    <property type="entry name" value="GHMP_kinase_N_dom"/>
</dbReference>
<dbReference type="SUPFAM" id="SSF54211">
    <property type="entry name" value="Ribosomal protein S5 domain 2-like"/>
    <property type="match status" value="1"/>
</dbReference>
<evidence type="ECO:0000256" key="1">
    <source>
        <dbReference type="ARBA" id="ARBA00022679"/>
    </source>
</evidence>
<keyword evidence="2" id="KW-0547">Nucleotide-binding</keyword>
<dbReference type="GO" id="GO:0005524">
    <property type="term" value="F:ATP binding"/>
    <property type="evidence" value="ECO:0007669"/>
    <property type="project" value="UniProtKB-KW"/>
</dbReference>
<dbReference type="Pfam" id="PF00288">
    <property type="entry name" value="GHMP_kinases_N"/>
    <property type="match status" value="1"/>
</dbReference>
<evidence type="ECO:0000259" key="6">
    <source>
        <dbReference type="Pfam" id="PF08544"/>
    </source>
</evidence>
<feature type="domain" description="GHMP kinase C-terminal" evidence="6">
    <location>
        <begin position="208"/>
        <end position="270"/>
    </location>
</feature>
<evidence type="ECO:0000313" key="8">
    <source>
        <dbReference type="Proteomes" id="UP000529637"/>
    </source>
</evidence>
<dbReference type="InterPro" id="IPR020568">
    <property type="entry name" value="Ribosomal_Su5_D2-typ_SF"/>
</dbReference>
<dbReference type="Pfam" id="PF08544">
    <property type="entry name" value="GHMP_kinases_C"/>
    <property type="match status" value="1"/>
</dbReference>
<dbReference type="PANTHER" id="PTHR43527:SF1">
    <property type="entry name" value="L-THREONINE KINASE"/>
    <property type="match status" value="1"/>
</dbReference>
<evidence type="ECO:0000259" key="5">
    <source>
        <dbReference type="Pfam" id="PF00288"/>
    </source>
</evidence>
<reference evidence="7 8" key="1">
    <citation type="submission" date="2020-06" db="EMBL/GenBank/DDBJ databases">
        <title>Schlegella sp. ID0723 isolated from air conditioner.</title>
        <authorList>
            <person name="Kim D.Y."/>
            <person name="Kim D.-U."/>
        </authorList>
    </citation>
    <scope>NUCLEOTIDE SEQUENCE [LARGE SCALE GENOMIC DNA]</scope>
    <source>
        <strain evidence="7 8">ID0723</strain>
    </source>
</reference>
<dbReference type="EMBL" id="JABWMJ010000009">
    <property type="protein sequence ID" value="NUZ07883.1"/>
    <property type="molecule type" value="Genomic_DNA"/>
</dbReference>
<name>A0A7Y6NRA2_9BURK</name>
<comment type="caution">
    <text evidence="7">The sequence shown here is derived from an EMBL/GenBank/DDBJ whole genome shotgun (WGS) entry which is preliminary data.</text>
</comment>
<dbReference type="PANTHER" id="PTHR43527">
    <property type="entry name" value="4-DIPHOSPHOCYTIDYL-2-C-METHYL-D-ERYTHRITOL KINASE, CHLOROPLASTIC"/>
    <property type="match status" value="1"/>
</dbReference>
<organism evidence="7 8">
    <name type="scientific">Piscinibacter koreensis</name>
    <dbReference type="NCBI Taxonomy" id="2742824"/>
    <lineage>
        <taxon>Bacteria</taxon>
        <taxon>Pseudomonadati</taxon>
        <taxon>Pseudomonadota</taxon>
        <taxon>Betaproteobacteria</taxon>
        <taxon>Burkholderiales</taxon>
        <taxon>Sphaerotilaceae</taxon>
        <taxon>Piscinibacter</taxon>
    </lineage>
</organism>
<sequence>MLDLISSPETRARSVVRSKAPATCGEFVQGCIDGQHFLVNCPVDLYAEAGVRPCGADGVRISHAGDFGKIIEAADVMRRTFHLELHHEIAIRSDIPRGKGMASSTADLTAALQALCISCDMQLSDRQFARVLTAVEPSDCVHFPGIAHVDHLGGRLFESLPAPAGMRVLVVDCGGEVDTVSFDRARAASIYRREEPAIRAALHLMKLGLRRGDKHAVATAATLSAQISQQILPKPQFNDLLACARHCGALGVNCAHSGTVLGVLYDEDEALGEMLADAVEDTFGAGVTIQGDYRIIGGGRHAC</sequence>